<feature type="region of interest" description="Disordered" evidence="1">
    <location>
        <begin position="131"/>
        <end position="180"/>
    </location>
</feature>
<accession>A0AAE0YWA2</accession>
<gene>
    <name evidence="2" type="ORF">RRG08_000199</name>
</gene>
<evidence type="ECO:0000256" key="1">
    <source>
        <dbReference type="SAM" id="MobiDB-lite"/>
    </source>
</evidence>
<dbReference type="AlphaFoldDB" id="A0AAE0YWA2"/>
<evidence type="ECO:0000313" key="3">
    <source>
        <dbReference type="Proteomes" id="UP001283361"/>
    </source>
</evidence>
<reference evidence="2" key="1">
    <citation type="journal article" date="2023" name="G3 (Bethesda)">
        <title>A reference genome for the long-term kleptoplast-retaining sea slug Elysia crispata morphotype clarki.</title>
        <authorList>
            <person name="Eastman K.E."/>
            <person name="Pendleton A.L."/>
            <person name="Shaikh M.A."/>
            <person name="Suttiyut T."/>
            <person name="Ogas R."/>
            <person name="Tomko P."/>
            <person name="Gavelis G."/>
            <person name="Widhalm J.R."/>
            <person name="Wisecaver J.H."/>
        </authorList>
    </citation>
    <scope>NUCLEOTIDE SEQUENCE</scope>
    <source>
        <strain evidence="2">ECLA1</strain>
    </source>
</reference>
<protein>
    <submittedName>
        <fullName evidence="2">Uncharacterized protein</fullName>
    </submittedName>
</protein>
<dbReference type="EMBL" id="JAWDGP010005352">
    <property type="protein sequence ID" value="KAK3757691.1"/>
    <property type="molecule type" value="Genomic_DNA"/>
</dbReference>
<organism evidence="2 3">
    <name type="scientific">Elysia crispata</name>
    <name type="common">lettuce slug</name>
    <dbReference type="NCBI Taxonomy" id="231223"/>
    <lineage>
        <taxon>Eukaryota</taxon>
        <taxon>Metazoa</taxon>
        <taxon>Spiralia</taxon>
        <taxon>Lophotrochozoa</taxon>
        <taxon>Mollusca</taxon>
        <taxon>Gastropoda</taxon>
        <taxon>Heterobranchia</taxon>
        <taxon>Euthyneura</taxon>
        <taxon>Panpulmonata</taxon>
        <taxon>Sacoglossa</taxon>
        <taxon>Placobranchoidea</taxon>
        <taxon>Plakobranchidae</taxon>
        <taxon>Elysia</taxon>
    </lineage>
</organism>
<name>A0AAE0YWA2_9GAST</name>
<dbReference type="Proteomes" id="UP001283361">
    <property type="component" value="Unassembled WGS sequence"/>
</dbReference>
<sequence>MLQESPKISQQAWNRHGQTWLRDQARVRPGSVRRAASGPCLLASPPGVWHDPGQETLLSQSYVVCSDAHHLTNPIIVAKLKCCPNILLDLAVTNSFRYRCVAVPSHSFRKIHQSTENHCLIQKDPPIYREPLSNQKDPPIYREPLSNQEDPPMYQEPLYNQKDPPIYREPLSNQKDPPMY</sequence>
<evidence type="ECO:0000313" key="2">
    <source>
        <dbReference type="EMBL" id="KAK3757691.1"/>
    </source>
</evidence>
<proteinExistence type="predicted"/>
<feature type="compositionally biased region" description="Polar residues" evidence="1">
    <location>
        <begin position="171"/>
        <end position="180"/>
    </location>
</feature>
<keyword evidence="3" id="KW-1185">Reference proteome</keyword>
<comment type="caution">
    <text evidence="2">The sequence shown here is derived from an EMBL/GenBank/DDBJ whole genome shotgun (WGS) entry which is preliminary data.</text>
</comment>